<evidence type="ECO:0000256" key="1">
    <source>
        <dbReference type="SAM" id="SignalP"/>
    </source>
</evidence>
<gene>
    <name evidence="2" type="ORF">DARMORV10_C02P14030.1</name>
</gene>
<accession>A0A816JPM4</accession>
<name>A0A816JPM4_BRANA</name>
<dbReference type="Proteomes" id="UP001295469">
    <property type="component" value="Chromosome C02"/>
</dbReference>
<feature type="chain" id="PRO_5032569481" evidence="1">
    <location>
        <begin position="18"/>
        <end position="347"/>
    </location>
</feature>
<feature type="signal peptide" evidence="1">
    <location>
        <begin position="1"/>
        <end position="17"/>
    </location>
</feature>
<protein>
    <submittedName>
        <fullName evidence="2">(rape) hypothetical protein</fullName>
    </submittedName>
</protein>
<organism evidence="2">
    <name type="scientific">Brassica napus</name>
    <name type="common">Rape</name>
    <dbReference type="NCBI Taxonomy" id="3708"/>
    <lineage>
        <taxon>Eukaryota</taxon>
        <taxon>Viridiplantae</taxon>
        <taxon>Streptophyta</taxon>
        <taxon>Embryophyta</taxon>
        <taxon>Tracheophyta</taxon>
        <taxon>Spermatophyta</taxon>
        <taxon>Magnoliopsida</taxon>
        <taxon>eudicotyledons</taxon>
        <taxon>Gunneridae</taxon>
        <taxon>Pentapetalae</taxon>
        <taxon>rosids</taxon>
        <taxon>malvids</taxon>
        <taxon>Brassicales</taxon>
        <taxon>Brassicaceae</taxon>
        <taxon>Brassiceae</taxon>
        <taxon>Brassica</taxon>
    </lineage>
</organism>
<dbReference type="EMBL" id="HG994366">
    <property type="protein sequence ID" value="CAF1892727.1"/>
    <property type="molecule type" value="Genomic_DNA"/>
</dbReference>
<evidence type="ECO:0000313" key="2">
    <source>
        <dbReference type="EMBL" id="CAF1892727.1"/>
    </source>
</evidence>
<sequence>MLFHFPIIILHVSMNESLCPLSPSVCGFYYFTLETVGFQSRLVFHQWIWDPGMTDFDFMNGGMVFFEDLCYFRVEVMKFHFGGIHGEDISGFLLATQNHHEWRIGNVRFSFNTAIWLISLDEGYDSEDIMFTVMNSMVWCSQKAKQEPKAESFVVLSKHNEDIHIAYVDMGSTSYYFAKEIFEHNLEMEFEIWCLKANGQNFATLFDCDGVVLNTNERHFLLVGAKWRILEWKVMKILLYQCQSKSISMPWIFTVKHVISCSGSVWGGMRCNRWIASNDLLTEKRRLLTTVESHKYDHIRPRAKWRKASESAYPTNALGSIVLLLSLFKVRINNMVMVTYVSCNLLH</sequence>
<dbReference type="AlphaFoldDB" id="A0A816JPM4"/>
<keyword evidence="1" id="KW-0732">Signal</keyword>
<reference evidence="2" key="1">
    <citation type="submission" date="2021-01" db="EMBL/GenBank/DDBJ databases">
        <authorList>
            <consortium name="Genoscope - CEA"/>
            <person name="William W."/>
        </authorList>
    </citation>
    <scope>NUCLEOTIDE SEQUENCE</scope>
</reference>
<proteinExistence type="predicted"/>